<dbReference type="PANTHER" id="PTHR11757">
    <property type="entry name" value="PROTEASE FAMILY S9A OLIGOPEPTIDASE"/>
    <property type="match status" value="1"/>
</dbReference>
<dbReference type="RefSeq" id="WP_105185548.1">
    <property type="nucleotide sequence ID" value="NZ_BAAAGO010000007.1"/>
</dbReference>
<dbReference type="Pfam" id="PF00326">
    <property type="entry name" value="Peptidase_S9"/>
    <property type="match status" value="1"/>
</dbReference>
<evidence type="ECO:0000256" key="3">
    <source>
        <dbReference type="ARBA" id="ARBA00022801"/>
    </source>
</evidence>
<name>A0A2N9JFU2_9ACTN</name>
<comment type="similarity">
    <text evidence="1">Belongs to the peptidase S9A family.</text>
</comment>
<dbReference type="InterPro" id="IPR023302">
    <property type="entry name" value="Pept_S9A_N"/>
</dbReference>
<dbReference type="InterPro" id="IPR051543">
    <property type="entry name" value="Serine_Peptidase_S9A"/>
</dbReference>
<dbReference type="SUPFAM" id="SSF53474">
    <property type="entry name" value="alpha/beta-Hydrolases"/>
    <property type="match status" value="1"/>
</dbReference>
<dbReference type="InterPro" id="IPR002470">
    <property type="entry name" value="Peptidase_S9A"/>
</dbReference>
<dbReference type="PRINTS" id="PR00862">
    <property type="entry name" value="PROLIGOPTASE"/>
</dbReference>
<proteinExistence type="inferred from homology"/>
<evidence type="ECO:0000259" key="6">
    <source>
        <dbReference type="Pfam" id="PF02897"/>
    </source>
</evidence>
<keyword evidence="3" id="KW-0378">Hydrolase</keyword>
<keyword evidence="8" id="KW-1185">Reference proteome</keyword>
<evidence type="ECO:0000259" key="5">
    <source>
        <dbReference type="Pfam" id="PF00326"/>
    </source>
</evidence>
<keyword evidence="2" id="KW-0645">Protease</keyword>
<keyword evidence="4" id="KW-0720">Serine protease</keyword>
<accession>A0A2N9JFU2</accession>
<gene>
    <name evidence="7" type="ORF">MPLG2_1587</name>
</gene>
<organism evidence="7 8">
    <name type="scientific">Micropruina glycogenica</name>
    <dbReference type="NCBI Taxonomy" id="75385"/>
    <lineage>
        <taxon>Bacteria</taxon>
        <taxon>Bacillati</taxon>
        <taxon>Actinomycetota</taxon>
        <taxon>Actinomycetes</taxon>
        <taxon>Propionibacteriales</taxon>
        <taxon>Nocardioidaceae</taxon>
        <taxon>Micropruina</taxon>
    </lineage>
</organism>
<dbReference type="InterPro" id="IPR001375">
    <property type="entry name" value="Peptidase_S9_cat"/>
</dbReference>
<reference evidence="7 8" key="1">
    <citation type="submission" date="2018-02" db="EMBL/GenBank/DDBJ databases">
        <authorList>
            <person name="Cohen D.B."/>
            <person name="Kent A.D."/>
        </authorList>
    </citation>
    <scope>NUCLEOTIDE SEQUENCE [LARGE SCALE GENOMIC DNA]</scope>
    <source>
        <strain evidence="7">1</strain>
    </source>
</reference>
<dbReference type="KEGG" id="mgg:MPLG2_1587"/>
<dbReference type="GO" id="GO:0004252">
    <property type="term" value="F:serine-type endopeptidase activity"/>
    <property type="evidence" value="ECO:0007669"/>
    <property type="project" value="InterPro"/>
</dbReference>
<dbReference type="Gene3D" id="3.40.50.1820">
    <property type="entry name" value="alpha/beta hydrolase"/>
    <property type="match status" value="1"/>
</dbReference>
<feature type="domain" description="Peptidase S9A N-terminal" evidence="6">
    <location>
        <begin position="9"/>
        <end position="419"/>
    </location>
</feature>
<feature type="domain" description="Peptidase S9 prolyl oligopeptidase catalytic" evidence="5">
    <location>
        <begin position="484"/>
        <end position="700"/>
    </location>
</feature>
<evidence type="ECO:0000256" key="2">
    <source>
        <dbReference type="ARBA" id="ARBA00022670"/>
    </source>
</evidence>
<dbReference type="InterPro" id="IPR029058">
    <property type="entry name" value="AB_hydrolase_fold"/>
</dbReference>
<dbReference type="Gene3D" id="2.130.10.120">
    <property type="entry name" value="Prolyl oligopeptidase, N-terminal domain"/>
    <property type="match status" value="1"/>
</dbReference>
<dbReference type="OrthoDB" id="9801421at2"/>
<protein>
    <submittedName>
        <fullName evidence="7">Oligopeptidase B</fullName>
    </submittedName>
</protein>
<sequence>MPQPPRADARPTRRLHHGDEFVDDFAWMSDKGSADFLAHLAAENAYTVDATAHLAPLRDELYDDILARTRQTDLSVPSFVRHTDGSAWWYYSRSIEGLDYPIHCRLPALDADEIPDVTTAPPGEQVVLDENLVAEGQAFFALGLCDVSPDGRLLAWSQDTSGDERYRFHVIDLATRAELPAPDVPVAAGGCWCGDERLVYLTVDDAWRPDRVWLHTLGSAGADTLLLSEPDERFWLGVDDSRDRTKVLIASESKQTSEYWLLDVTDPDAGLRVVAPRREGLEYSVEVGTDGLYIVHNDGATDFELAVAPFTATGAHDWQPLVPQRPGVRLLGVDAYADYLVLSSRSQALPLIEVLTRLPDGTWGDPVPIGFDEPLYSAGAVSSDDPTTDRIRLVHESLVTPRRLEEYRLDTGRRRVLKATEVLDHPVLGAFDPGAYVQHREWVTAPDGSRVPLSIVHRADVPRDGSAPALLYAYGAYETSMLPWFSIPRLSLLDRGFVWAVAHVRGGGELGRAWYEQGRLLAKPNTFTDFVACARHLVDEGWTSANRLVAQGGSAGGLTVGAAVNLAPDAFRAVHADVPFVDALTTILNPDLPLTVTEWDEWGDPLHDPAVYACMKGYTPYENVPAGRFPAVLATTSLNDTRVEVTEPAKWVAQLRRTVDDDPARPILLRTEMVAGHGGVSGRYQAWRDLAFELAWIIDQASSPA</sequence>
<evidence type="ECO:0000256" key="4">
    <source>
        <dbReference type="ARBA" id="ARBA00022825"/>
    </source>
</evidence>
<dbReference type="SUPFAM" id="SSF50993">
    <property type="entry name" value="Peptidase/esterase 'gauge' domain"/>
    <property type="match status" value="1"/>
</dbReference>
<evidence type="ECO:0000256" key="1">
    <source>
        <dbReference type="ARBA" id="ARBA00005228"/>
    </source>
</evidence>
<dbReference type="Proteomes" id="UP000238164">
    <property type="component" value="Chromosome 1"/>
</dbReference>
<evidence type="ECO:0000313" key="7">
    <source>
        <dbReference type="EMBL" id="SPD86623.1"/>
    </source>
</evidence>
<dbReference type="GO" id="GO:0006508">
    <property type="term" value="P:proteolysis"/>
    <property type="evidence" value="ECO:0007669"/>
    <property type="project" value="UniProtKB-KW"/>
</dbReference>
<dbReference type="AlphaFoldDB" id="A0A2N9JFU2"/>
<dbReference type="Pfam" id="PF02897">
    <property type="entry name" value="Peptidase_S9_N"/>
    <property type="match status" value="1"/>
</dbReference>
<dbReference type="PANTHER" id="PTHR11757:SF19">
    <property type="entry name" value="PROLYL ENDOPEPTIDASE-LIKE"/>
    <property type="match status" value="1"/>
</dbReference>
<dbReference type="EMBL" id="LT985188">
    <property type="protein sequence ID" value="SPD86623.1"/>
    <property type="molecule type" value="Genomic_DNA"/>
</dbReference>
<evidence type="ECO:0000313" key="8">
    <source>
        <dbReference type="Proteomes" id="UP000238164"/>
    </source>
</evidence>